<organism evidence="1 2">
    <name type="scientific">Rhododendron molle</name>
    <name type="common">Chinese azalea</name>
    <name type="synonym">Azalea mollis</name>
    <dbReference type="NCBI Taxonomy" id="49168"/>
    <lineage>
        <taxon>Eukaryota</taxon>
        <taxon>Viridiplantae</taxon>
        <taxon>Streptophyta</taxon>
        <taxon>Embryophyta</taxon>
        <taxon>Tracheophyta</taxon>
        <taxon>Spermatophyta</taxon>
        <taxon>Magnoliopsida</taxon>
        <taxon>eudicotyledons</taxon>
        <taxon>Gunneridae</taxon>
        <taxon>Pentapetalae</taxon>
        <taxon>asterids</taxon>
        <taxon>Ericales</taxon>
        <taxon>Ericaceae</taxon>
        <taxon>Ericoideae</taxon>
        <taxon>Rhodoreae</taxon>
        <taxon>Rhododendron</taxon>
    </lineage>
</organism>
<evidence type="ECO:0000313" key="2">
    <source>
        <dbReference type="Proteomes" id="UP001062846"/>
    </source>
</evidence>
<gene>
    <name evidence="1" type="ORF">RHMOL_Rhmol02G0225300</name>
</gene>
<proteinExistence type="predicted"/>
<dbReference type="Proteomes" id="UP001062846">
    <property type="component" value="Chromosome 2"/>
</dbReference>
<sequence length="90" mass="10965">MPVARRISRWASSSLSRPRARMETRAPWEAAWWAMARPMPLDPPVMKTWRSLMGILTGRGRRMRGRRRRRERGRRRRRERRERVAIGERE</sequence>
<evidence type="ECO:0000313" key="1">
    <source>
        <dbReference type="EMBL" id="KAI8568760.1"/>
    </source>
</evidence>
<dbReference type="EMBL" id="CM046389">
    <property type="protein sequence ID" value="KAI8568760.1"/>
    <property type="molecule type" value="Genomic_DNA"/>
</dbReference>
<keyword evidence="2" id="KW-1185">Reference proteome</keyword>
<accession>A0ACC0PST5</accession>
<protein>
    <submittedName>
        <fullName evidence="1">Uncharacterized protein</fullName>
    </submittedName>
</protein>
<comment type="caution">
    <text evidence="1">The sequence shown here is derived from an EMBL/GenBank/DDBJ whole genome shotgun (WGS) entry which is preliminary data.</text>
</comment>
<name>A0ACC0PST5_RHOML</name>
<reference evidence="1" key="1">
    <citation type="submission" date="2022-02" db="EMBL/GenBank/DDBJ databases">
        <title>Plant Genome Project.</title>
        <authorList>
            <person name="Zhang R.-G."/>
        </authorList>
    </citation>
    <scope>NUCLEOTIDE SEQUENCE</scope>
    <source>
        <strain evidence="1">AT1</strain>
    </source>
</reference>